<feature type="compositionally biased region" description="Basic and acidic residues" evidence="1">
    <location>
        <begin position="270"/>
        <end position="285"/>
    </location>
</feature>
<sequence length="304" mass="32856">MAGPQPNGNGNGIQAPPGALYANANAGAMNGNHMPSAGHSADMQTLMQSMEALSGWLQQNREELGALQEGLYRVERAGALHADTNGTVNELREVMGALANNAEAHMVNGELETTSAAESQSDSRPTVLSLQRDLAASHSRIHTLETTLSHHEKLQTLYESTLTETTSRLRTYIADQTNYITSIHSHYGQLLTQSREELVEAQIRHQGWQEGLGRLSKSLRGLAGEWESDRRPWVGVGAGLKEENRVLRRLAGWEPIQYDEDEDEDDDSGLAERKIGLGLRNRGEGQETQGVGGGGVGADGRGAA</sequence>
<evidence type="ECO:0000313" key="2">
    <source>
        <dbReference type="EMBL" id="KAK5115355.1"/>
    </source>
</evidence>
<feature type="region of interest" description="Disordered" evidence="1">
    <location>
        <begin position="259"/>
        <end position="304"/>
    </location>
</feature>
<feature type="compositionally biased region" description="Acidic residues" evidence="1">
    <location>
        <begin position="259"/>
        <end position="269"/>
    </location>
</feature>
<feature type="compositionally biased region" description="Gly residues" evidence="1">
    <location>
        <begin position="290"/>
        <end position="304"/>
    </location>
</feature>
<dbReference type="PANTHER" id="PTHR39472">
    <property type="entry name" value="EXPRESSED PROTEIN"/>
    <property type="match status" value="1"/>
</dbReference>
<evidence type="ECO:0000256" key="1">
    <source>
        <dbReference type="SAM" id="MobiDB-lite"/>
    </source>
</evidence>
<proteinExistence type="predicted"/>
<reference evidence="2" key="1">
    <citation type="submission" date="2023-08" db="EMBL/GenBank/DDBJ databases">
        <title>Black Yeasts Isolated from many extreme environments.</title>
        <authorList>
            <person name="Coleine C."/>
            <person name="Stajich J.E."/>
            <person name="Selbmann L."/>
        </authorList>
    </citation>
    <scope>NUCLEOTIDE SEQUENCE</scope>
    <source>
        <strain evidence="2">CCFEE 5401</strain>
    </source>
</reference>
<evidence type="ECO:0000313" key="3">
    <source>
        <dbReference type="Proteomes" id="UP001310890"/>
    </source>
</evidence>
<dbReference type="PANTHER" id="PTHR39472:SF1">
    <property type="entry name" value="EXPRESSED PROTEIN"/>
    <property type="match status" value="1"/>
</dbReference>
<accession>A0AAN7TST0</accession>
<name>A0AAN7TST0_9PEZI</name>
<protein>
    <submittedName>
        <fullName evidence="2">Uncharacterized protein</fullName>
    </submittedName>
</protein>
<comment type="caution">
    <text evidence="2">The sequence shown here is derived from an EMBL/GenBank/DDBJ whole genome shotgun (WGS) entry which is preliminary data.</text>
</comment>
<gene>
    <name evidence="2" type="ORF">LTR62_001555</name>
</gene>
<dbReference type="EMBL" id="JAVRRL010000013">
    <property type="protein sequence ID" value="KAK5115355.1"/>
    <property type="molecule type" value="Genomic_DNA"/>
</dbReference>
<organism evidence="2 3">
    <name type="scientific">Meristemomyces frigidus</name>
    <dbReference type="NCBI Taxonomy" id="1508187"/>
    <lineage>
        <taxon>Eukaryota</taxon>
        <taxon>Fungi</taxon>
        <taxon>Dikarya</taxon>
        <taxon>Ascomycota</taxon>
        <taxon>Pezizomycotina</taxon>
        <taxon>Dothideomycetes</taxon>
        <taxon>Dothideomycetidae</taxon>
        <taxon>Mycosphaerellales</taxon>
        <taxon>Teratosphaeriaceae</taxon>
        <taxon>Meristemomyces</taxon>
    </lineage>
</organism>
<dbReference type="AlphaFoldDB" id="A0AAN7TST0"/>
<dbReference type="Proteomes" id="UP001310890">
    <property type="component" value="Unassembled WGS sequence"/>
</dbReference>